<dbReference type="RefSeq" id="WP_021362426.1">
    <property type="nucleotide sequence ID" value="NZ_BIOI01000015.1"/>
</dbReference>
<name>A0A069AUJ8_CLODI</name>
<reference evidence="5 6" key="2">
    <citation type="submission" date="2017-02" db="EMBL/GenBank/DDBJ databases">
        <authorList>
            <consortium name="Pathogen Informatics"/>
        </authorList>
    </citation>
    <scope>NUCLEOTIDE SEQUENCE [LARGE SCALE GENOMIC DNA]</scope>
    <source>
        <strain evidence="5 6">VRECD0157</strain>
    </source>
</reference>
<evidence type="ECO:0000313" key="5">
    <source>
        <dbReference type="EMBL" id="SJT24237.1"/>
    </source>
</evidence>
<dbReference type="EMBL" id="LK933393">
    <property type="protein sequence ID" value="CDT73622.1"/>
    <property type="molecule type" value="Genomic_DNA"/>
</dbReference>
<organism evidence="4">
    <name type="scientific">Clostridioides difficile</name>
    <name type="common">Peptoclostridium difficile</name>
    <dbReference type="NCBI Taxonomy" id="1496"/>
    <lineage>
        <taxon>Bacteria</taxon>
        <taxon>Bacillati</taxon>
        <taxon>Bacillota</taxon>
        <taxon>Clostridia</taxon>
        <taxon>Peptostreptococcales</taxon>
        <taxon>Peptostreptococcaceae</taxon>
        <taxon>Clostridioides</taxon>
    </lineage>
</organism>
<dbReference type="EMBL" id="LK932391">
    <property type="protein sequence ID" value="CDS85653.1"/>
    <property type="molecule type" value="Genomic_DNA"/>
</dbReference>
<reference evidence="4" key="1">
    <citation type="submission" date="2014-07" db="EMBL/GenBank/DDBJ databases">
        <authorList>
            <person name="Monot Marc"/>
        </authorList>
    </citation>
    <scope>NUCLEOTIDE SEQUENCE</scope>
    <source>
        <strain evidence="4">7032989</strain>
        <strain evidence="2">7032994</strain>
    </source>
</reference>
<dbReference type="Pfam" id="PF08667">
    <property type="entry name" value="BetR"/>
    <property type="match status" value="1"/>
</dbReference>
<dbReference type="InterPro" id="IPR013975">
    <property type="entry name" value="Tscrpt_reg_BetR_N"/>
</dbReference>
<gene>
    <name evidence="4" type="ORF">BN1095_690019</name>
    <name evidence="3" type="ORF">BN1096_550047</name>
    <name evidence="2" type="ORF">BN1097_530048</name>
    <name evidence="5" type="ORF">SAMEA3375112_04066</name>
</gene>
<dbReference type="InterPro" id="IPR001387">
    <property type="entry name" value="Cro/C1-type_HTH"/>
</dbReference>
<evidence type="ECO:0000313" key="4">
    <source>
        <dbReference type="EMBL" id="CDT73622.1"/>
    </source>
</evidence>
<feature type="domain" description="HTH cro/C1-type" evidence="1">
    <location>
        <begin position="6"/>
        <end position="60"/>
    </location>
</feature>
<dbReference type="SUPFAM" id="SSF47413">
    <property type="entry name" value="lambda repressor-like DNA-binding domains"/>
    <property type="match status" value="1"/>
</dbReference>
<dbReference type="PROSITE" id="PS50943">
    <property type="entry name" value="HTH_CROC1"/>
    <property type="match status" value="1"/>
</dbReference>
<dbReference type="EMBL" id="FUPS01000020">
    <property type="protein sequence ID" value="SJT24237.1"/>
    <property type="molecule type" value="Genomic_DNA"/>
</dbReference>
<dbReference type="InterPro" id="IPR010982">
    <property type="entry name" value="Lambda_DNA-bd_dom_sf"/>
</dbReference>
<dbReference type="EMBL" id="LK932508">
    <property type="protein sequence ID" value="CDS86188.1"/>
    <property type="molecule type" value="Genomic_DNA"/>
</dbReference>
<dbReference type="Proteomes" id="UP000189137">
    <property type="component" value="Unassembled WGS sequence"/>
</dbReference>
<dbReference type="CDD" id="cd00093">
    <property type="entry name" value="HTH_XRE"/>
    <property type="match status" value="1"/>
</dbReference>
<dbReference type="GO" id="GO:0003677">
    <property type="term" value="F:DNA binding"/>
    <property type="evidence" value="ECO:0007669"/>
    <property type="project" value="InterPro"/>
</dbReference>
<protein>
    <submittedName>
        <fullName evidence="5">BetR domain</fullName>
    </submittedName>
</protein>
<sequence length="77" mass="8916">MYLNRLEGLMKENRHTQKNVADILGLSSYGFRLKLKGKNEFKASEIKKISKLYNVSADYFFSDEVAKIAIKEERGNK</sequence>
<proteinExistence type="predicted"/>
<dbReference type="AlphaFoldDB" id="A0A069AUJ8"/>
<evidence type="ECO:0000313" key="6">
    <source>
        <dbReference type="Proteomes" id="UP000189137"/>
    </source>
</evidence>
<evidence type="ECO:0000313" key="2">
    <source>
        <dbReference type="EMBL" id="CDS85653.1"/>
    </source>
</evidence>
<accession>A0A069AUJ8</accession>
<evidence type="ECO:0000313" key="3">
    <source>
        <dbReference type="EMBL" id="CDS86188.1"/>
    </source>
</evidence>
<evidence type="ECO:0000259" key="1">
    <source>
        <dbReference type="PROSITE" id="PS50943"/>
    </source>
</evidence>
<dbReference type="Gene3D" id="1.10.260.40">
    <property type="entry name" value="lambda repressor-like DNA-binding domains"/>
    <property type="match status" value="1"/>
</dbReference>